<dbReference type="GO" id="GO:0030527">
    <property type="term" value="F:structural constituent of chromatin"/>
    <property type="evidence" value="ECO:0007669"/>
    <property type="project" value="InterPro"/>
</dbReference>
<evidence type="ECO:0000256" key="2">
    <source>
        <dbReference type="ARBA" id="ARBA00023067"/>
    </source>
</evidence>
<dbReference type="AlphaFoldDB" id="A0A2T5IDZ7"/>
<accession>A0A2T5IDZ7</accession>
<dbReference type="Gene3D" id="4.10.520.10">
    <property type="entry name" value="IHF-like DNA-binding proteins"/>
    <property type="match status" value="1"/>
</dbReference>
<comment type="caution">
    <text evidence="6">The sequence shown here is derived from an EMBL/GenBank/DDBJ whole genome shotgun (WGS) entry which is preliminary data.</text>
</comment>
<dbReference type="InterPro" id="IPR020816">
    <property type="entry name" value="Histone-like_DNA-bd_CS"/>
</dbReference>
<evidence type="ECO:0000313" key="6">
    <source>
        <dbReference type="EMBL" id="PTQ82055.1"/>
    </source>
</evidence>
<dbReference type="PANTHER" id="PTHR33175:SF3">
    <property type="entry name" value="DNA-BINDING PROTEIN HU-BETA"/>
    <property type="match status" value="1"/>
</dbReference>
<dbReference type="PANTHER" id="PTHR33175">
    <property type="entry name" value="DNA-BINDING PROTEIN HU"/>
    <property type="match status" value="1"/>
</dbReference>
<dbReference type="CDD" id="cd13831">
    <property type="entry name" value="HU"/>
    <property type="match status" value="1"/>
</dbReference>
<proteinExistence type="inferred from homology"/>
<comment type="similarity">
    <text evidence="1 4">Belongs to the bacterial histone-like protein family.</text>
</comment>
<evidence type="ECO:0000313" key="7">
    <source>
        <dbReference type="Proteomes" id="UP000244152"/>
    </source>
</evidence>
<dbReference type="PRINTS" id="PR01727">
    <property type="entry name" value="DNABINDINGHU"/>
</dbReference>
<dbReference type="Pfam" id="PF00216">
    <property type="entry name" value="Bac_DNA_binding"/>
    <property type="match status" value="1"/>
</dbReference>
<evidence type="ECO:0000256" key="3">
    <source>
        <dbReference type="ARBA" id="ARBA00023125"/>
    </source>
</evidence>
<name>A0A2T5IDZ7_9PROT</name>
<gene>
    <name evidence="6" type="ORF">C8R21_10633</name>
</gene>
<organism evidence="6 7">
    <name type="scientific">Nitrosospira multiformis</name>
    <dbReference type="NCBI Taxonomy" id="1231"/>
    <lineage>
        <taxon>Bacteria</taxon>
        <taxon>Pseudomonadati</taxon>
        <taxon>Pseudomonadota</taxon>
        <taxon>Betaproteobacteria</taxon>
        <taxon>Nitrosomonadales</taxon>
        <taxon>Nitrosomonadaceae</taxon>
        <taxon>Nitrosospira</taxon>
    </lineage>
</organism>
<dbReference type="SUPFAM" id="SSF47729">
    <property type="entry name" value="IHF-like DNA-binding proteins"/>
    <property type="match status" value="1"/>
</dbReference>
<keyword evidence="2" id="KW-0226">DNA condensation</keyword>
<evidence type="ECO:0000256" key="4">
    <source>
        <dbReference type="RuleBase" id="RU003939"/>
    </source>
</evidence>
<evidence type="ECO:0000256" key="5">
    <source>
        <dbReference type="SAM" id="MobiDB-lite"/>
    </source>
</evidence>
<dbReference type="GO" id="GO:0005829">
    <property type="term" value="C:cytosol"/>
    <property type="evidence" value="ECO:0007669"/>
    <property type="project" value="TreeGrafter"/>
</dbReference>
<feature type="region of interest" description="Disordered" evidence="5">
    <location>
        <begin position="53"/>
        <end position="83"/>
    </location>
</feature>
<evidence type="ECO:0000256" key="1">
    <source>
        <dbReference type="ARBA" id="ARBA00010529"/>
    </source>
</evidence>
<dbReference type="InterPro" id="IPR010992">
    <property type="entry name" value="IHF-like_DNA-bd_dom_sf"/>
</dbReference>
<keyword evidence="3 6" id="KW-0238">DNA-binding</keyword>
<dbReference type="SMART" id="SM00411">
    <property type="entry name" value="BHL"/>
    <property type="match status" value="1"/>
</dbReference>
<dbReference type="InterPro" id="IPR000119">
    <property type="entry name" value="Hist_DNA-bd"/>
</dbReference>
<dbReference type="Proteomes" id="UP000244152">
    <property type="component" value="Unassembled WGS sequence"/>
</dbReference>
<protein>
    <submittedName>
        <fullName evidence="6">DNA-binding protein HU-beta</fullName>
    </submittedName>
</protein>
<reference evidence="6 7" key="1">
    <citation type="submission" date="2018-04" db="EMBL/GenBank/DDBJ databases">
        <title>Active sludge and wastewater microbial communities from Klosterneuburg, Austria.</title>
        <authorList>
            <person name="Wagner M."/>
        </authorList>
    </citation>
    <scope>NUCLEOTIDE SEQUENCE [LARGE SCALE GENOMIC DNA]</scope>
    <source>
        <strain evidence="6 7">Nl12</strain>
    </source>
</reference>
<dbReference type="GO" id="GO:0030261">
    <property type="term" value="P:chromosome condensation"/>
    <property type="evidence" value="ECO:0007669"/>
    <property type="project" value="UniProtKB-KW"/>
</dbReference>
<dbReference type="GO" id="GO:0003677">
    <property type="term" value="F:DNA binding"/>
    <property type="evidence" value="ECO:0007669"/>
    <property type="project" value="UniProtKB-KW"/>
</dbReference>
<dbReference type="PROSITE" id="PS00045">
    <property type="entry name" value="HISTONE_LIKE"/>
    <property type="match status" value="1"/>
</dbReference>
<sequence length="83" mass="8853">MNKNELIEAVAAKTNFSKAQAGRTVTALAETIIEVLQKGDSISLPGFGTFEVRERSERSGRNPKTGEQLKIAASQGAQAYASL</sequence>
<dbReference type="RefSeq" id="WP_107761671.1">
    <property type="nucleotide sequence ID" value="NZ_QAOK01000006.1"/>
</dbReference>
<dbReference type="EMBL" id="QAOK01000006">
    <property type="protein sequence ID" value="PTQ82055.1"/>
    <property type="molecule type" value="Genomic_DNA"/>
</dbReference>